<organism evidence="1 2">
    <name type="scientific">Pseudonocardia yuanmonensis</name>
    <dbReference type="NCBI Taxonomy" id="1095914"/>
    <lineage>
        <taxon>Bacteria</taxon>
        <taxon>Bacillati</taxon>
        <taxon>Actinomycetota</taxon>
        <taxon>Actinomycetes</taxon>
        <taxon>Pseudonocardiales</taxon>
        <taxon>Pseudonocardiaceae</taxon>
        <taxon>Pseudonocardia</taxon>
    </lineage>
</organism>
<dbReference type="Proteomes" id="UP001500325">
    <property type="component" value="Unassembled WGS sequence"/>
</dbReference>
<name>A0ABP8WFW2_9PSEU</name>
<accession>A0ABP8WFW2</accession>
<comment type="caution">
    <text evidence="1">The sequence shown here is derived from an EMBL/GenBank/DDBJ whole genome shotgun (WGS) entry which is preliminary data.</text>
</comment>
<keyword evidence="2" id="KW-1185">Reference proteome</keyword>
<reference evidence="2" key="1">
    <citation type="journal article" date="2019" name="Int. J. Syst. Evol. Microbiol.">
        <title>The Global Catalogue of Microorganisms (GCM) 10K type strain sequencing project: providing services to taxonomists for standard genome sequencing and annotation.</title>
        <authorList>
            <consortium name="The Broad Institute Genomics Platform"/>
            <consortium name="The Broad Institute Genome Sequencing Center for Infectious Disease"/>
            <person name="Wu L."/>
            <person name="Ma J."/>
        </authorList>
    </citation>
    <scope>NUCLEOTIDE SEQUENCE [LARGE SCALE GENOMIC DNA]</scope>
    <source>
        <strain evidence="2">JCM 18055</strain>
    </source>
</reference>
<protein>
    <recommendedName>
        <fullName evidence="3">Anti-sigma-M factor RsmA</fullName>
    </recommendedName>
</protein>
<sequence>MSRPGEWEGGSGWLTRLAEAEAGLPDEEAAARVIAASEPGSGRVLAALAATRAELAAVPPAPMPTAVAARLAAGFDAVDRADAAPGLMSGDSRRSDDFPLRRLRRRSGQVRRRPLLLTAAAAALVAAAVVGPSTGPDREAVDPASAAARVLAKGTLEVGGLRDPAALAACLARGGAAPARGPLLAGRPVVVGGRRGTLLVLGTGVLGRVRAVVPAEGCETVLADLTTGG</sequence>
<gene>
    <name evidence="1" type="ORF">GCM10023215_24770</name>
</gene>
<proteinExistence type="predicted"/>
<evidence type="ECO:0000313" key="2">
    <source>
        <dbReference type="Proteomes" id="UP001500325"/>
    </source>
</evidence>
<dbReference type="RefSeq" id="WP_345380572.1">
    <property type="nucleotide sequence ID" value="NZ_BAABIC010000007.1"/>
</dbReference>
<dbReference type="EMBL" id="BAABIC010000007">
    <property type="protein sequence ID" value="GAA4687974.1"/>
    <property type="molecule type" value="Genomic_DNA"/>
</dbReference>
<evidence type="ECO:0000313" key="1">
    <source>
        <dbReference type="EMBL" id="GAA4687974.1"/>
    </source>
</evidence>
<evidence type="ECO:0008006" key="3">
    <source>
        <dbReference type="Google" id="ProtNLM"/>
    </source>
</evidence>